<dbReference type="Proteomes" id="UP000325315">
    <property type="component" value="Unassembled WGS sequence"/>
</dbReference>
<dbReference type="EMBL" id="SMMG02000003">
    <property type="protein sequence ID" value="KAA3480140.1"/>
    <property type="molecule type" value="Genomic_DNA"/>
</dbReference>
<accession>A0A5B6WER6</accession>
<sequence>MVYGVEEIILAGIAMRSHRTTHFNENIDQEAMKLNLDLIDEVREVAKIRNVTCVQQVAYYYNSNVKNKNIKTNLPALQQRKMALRWEGPYRVVEKISYEAYKLARLVGTTLPHT</sequence>
<evidence type="ECO:0000313" key="2">
    <source>
        <dbReference type="Proteomes" id="UP000325315"/>
    </source>
</evidence>
<gene>
    <name evidence="1" type="ORF">EPI10_020597</name>
</gene>
<name>A0A5B6WER6_9ROSI</name>
<dbReference type="OrthoDB" id="1934939at2759"/>
<keyword evidence="2" id="KW-1185">Reference proteome</keyword>
<organism evidence="1 2">
    <name type="scientific">Gossypium australe</name>
    <dbReference type="NCBI Taxonomy" id="47621"/>
    <lineage>
        <taxon>Eukaryota</taxon>
        <taxon>Viridiplantae</taxon>
        <taxon>Streptophyta</taxon>
        <taxon>Embryophyta</taxon>
        <taxon>Tracheophyta</taxon>
        <taxon>Spermatophyta</taxon>
        <taxon>Magnoliopsida</taxon>
        <taxon>eudicotyledons</taxon>
        <taxon>Gunneridae</taxon>
        <taxon>Pentapetalae</taxon>
        <taxon>rosids</taxon>
        <taxon>malvids</taxon>
        <taxon>Malvales</taxon>
        <taxon>Malvaceae</taxon>
        <taxon>Malvoideae</taxon>
        <taxon>Gossypium</taxon>
    </lineage>
</organism>
<reference evidence="2" key="1">
    <citation type="journal article" date="2019" name="Plant Biotechnol. J.">
        <title>Genome sequencing of the Australian wild diploid species Gossypium australe highlights disease resistance and delayed gland morphogenesis.</title>
        <authorList>
            <person name="Cai Y."/>
            <person name="Cai X."/>
            <person name="Wang Q."/>
            <person name="Wang P."/>
            <person name="Zhang Y."/>
            <person name="Cai C."/>
            <person name="Xu Y."/>
            <person name="Wang K."/>
            <person name="Zhou Z."/>
            <person name="Wang C."/>
            <person name="Geng S."/>
            <person name="Li B."/>
            <person name="Dong Q."/>
            <person name="Hou Y."/>
            <person name="Wang H."/>
            <person name="Ai P."/>
            <person name="Liu Z."/>
            <person name="Yi F."/>
            <person name="Sun M."/>
            <person name="An G."/>
            <person name="Cheng J."/>
            <person name="Zhang Y."/>
            <person name="Shi Q."/>
            <person name="Xie Y."/>
            <person name="Shi X."/>
            <person name="Chang Y."/>
            <person name="Huang F."/>
            <person name="Chen Y."/>
            <person name="Hong S."/>
            <person name="Mi L."/>
            <person name="Sun Q."/>
            <person name="Zhang L."/>
            <person name="Zhou B."/>
            <person name="Peng R."/>
            <person name="Zhang X."/>
            <person name="Liu F."/>
        </authorList>
    </citation>
    <scope>NUCLEOTIDE SEQUENCE [LARGE SCALE GENOMIC DNA]</scope>
    <source>
        <strain evidence="2">cv. PA1801</strain>
    </source>
</reference>
<dbReference type="AlphaFoldDB" id="A0A5B6WER6"/>
<evidence type="ECO:0000313" key="1">
    <source>
        <dbReference type="EMBL" id="KAA3480140.1"/>
    </source>
</evidence>
<comment type="caution">
    <text evidence="1">The sequence shown here is derived from an EMBL/GenBank/DDBJ whole genome shotgun (WGS) entry which is preliminary data.</text>
</comment>
<proteinExistence type="predicted"/>
<protein>
    <submittedName>
        <fullName evidence="1">Pol polyprotein</fullName>
    </submittedName>
</protein>